<dbReference type="InterPro" id="IPR009057">
    <property type="entry name" value="Homeodomain-like_sf"/>
</dbReference>
<keyword evidence="5" id="KW-0812">Transmembrane</keyword>
<dbReference type="Ensembl" id="ENSAMXT00005023704.1">
    <property type="protein sequence ID" value="ENSAMXP00005021444.1"/>
    <property type="gene ID" value="ENSAMXG00005011142.1"/>
</dbReference>
<comment type="catalytic activity">
    <reaction evidence="22">
        <text>(2E)-geranyl diphosphate + H2O = (2E)-geranyl phosphate + phosphate + H(+)</text>
        <dbReference type="Rhea" id="RHEA:47944"/>
        <dbReference type="ChEBI" id="CHEBI:15377"/>
        <dbReference type="ChEBI" id="CHEBI:15378"/>
        <dbReference type="ChEBI" id="CHEBI:43474"/>
        <dbReference type="ChEBI" id="CHEBI:58057"/>
        <dbReference type="ChEBI" id="CHEBI:88107"/>
        <dbReference type="EC" id="3.6.1.68"/>
    </reaction>
    <physiologicalReaction direction="left-to-right" evidence="22">
        <dbReference type="Rhea" id="RHEA:47945"/>
    </physiologicalReaction>
</comment>
<name>A0A8B9JH37_ASTMX</name>
<dbReference type="EC" id="3.6.1.68" evidence="15"/>
<comment type="catalytic activity">
    <reaction evidence="14">
        <text>(2E,6E,10E)-geranylgeranyl phosphate + H2O = (2E,6E,10E)-geranylgeraniol + phosphate</text>
        <dbReference type="Rhea" id="RHEA:68016"/>
        <dbReference type="ChEBI" id="CHEBI:15377"/>
        <dbReference type="ChEBI" id="CHEBI:43474"/>
        <dbReference type="ChEBI" id="CHEBI:46762"/>
        <dbReference type="ChEBI" id="CHEBI:144936"/>
    </reaction>
    <physiologicalReaction direction="left-to-right" evidence="14">
        <dbReference type="Rhea" id="RHEA:68017"/>
    </physiologicalReaction>
</comment>
<evidence type="ECO:0000256" key="2">
    <source>
        <dbReference type="ARBA" id="ARBA00004477"/>
    </source>
</evidence>
<comment type="subcellular location">
    <subcellularLocation>
        <location evidence="2">Endoplasmic reticulum membrane</location>
        <topology evidence="2">Multi-pass membrane protein</topology>
    </subcellularLocation>
    <subcellularLocation>
        <location evidence="3">Nucleus inner membrane</location>
    </subcellularLocation>
</comment>
<keyword evidence="9" id="KW-0443">Lipid metabolism</keyword>
<evidence type="ECO:0000256" key="4">
    <source>
        <dbReference type="ARBA" id="ARBA00008816"/>
    </source>
</evidence>
<evidence type="ECO:0000256" key="5">
    <source>
        <dbReference type="ARBA" id="ARBA00022692"/>
    </source>
</evidence>
<reference evidence="24" key="1">
    <citation type="submission" date="2025-08" db="UniProtKB">
        <authorList>
            <consortium name="Ensembl"/>
        </authorList>
    </citation>
    <scope>IDENTIFICATION</scope>
</reference>
<evidence type="ECO:0000256" key="3">
    <source>
        <dbReference type="ARBA" id="ARBA00004540"/>
    </source>
</evidence>
<evidence type="ECO:0000256" key="7">
    <source>
        <dbReference type="ARBA" id="ARBA00022824"/>
    </source>
</evidence>
<evidence type="ECO:0000256" key="21">
    <source>
        <dbReference type="ARBA" id="ARBA00048595"/>
    </source>
</evidence>
<dbReference type="PANTHER" id="PTHR14969">
    <property type="entry name" value="SPHINGOSINE-1-PHOSPHATE PHOSPHOHYDROLASE"/>
    <property type="match status" value="1"/>
</dbReference>
<comment type="catalytic activity">
    <reaction evidence="19">
        <text>presqualene diphosphate + H2O = presqualene phosphate + phosphate + H(+)</text>
        <dbReference type="Rhea" id="RHEA:67968"/>
        <dbReference type="ChEBI" id="CHEBI:15377"/>
        <dbReference type="ChEBI" id="CHEBI:15378"/>
        <dbReference type="ChEBI" id="CHEBI:43474"/>
        <dbReference type="ChEBI" id="CHEBI:57310"/>
        <dbReference type="ChEBI" id="CHEBI:176803"/>
    </reaction>
    <physiologicalReaction direction="left-to-right" evidence="19">
        <dbReference type="Rhea" id="RHEA:67969"/>
    </physiologicalReaction>
</comment>
<keyword evidence="7" id="KW-0256">Endoplasmic reticulum</keyword>
<evidence type="ECO:0000256" key="14">
    <source>
        <dbReference type="ARBA" id="ARBA00036255"/>
    </source>
</evidence>
<dbReference type="Gene3D" id="1.20.144.10">
    <property type="entry name" value="Phosphatidic acid phosphatase type 2/haloperoxidase"/>
    <property type="match status" value="1"/>
</dbReference>
<proteinExistence type="inferred from homology"/>
<evidence type="ECO:0000259" key="23">
    <source>
        <dbReference type="Pfam" id="PF01569"/>
    </source>
</evidence>
<comment type="catalytic activity">
    <reaction evidence="18">
        <text>presqualene phosphate + H2O = presqualene alcohol + phosphate</text>
        <dbReference type="Rhea" id="RHEA:68024"/>
        <dbReference type="ChEBI" id="CHEBI:15377"/>
        <dbReference type="ChEBI" id="CHEBI:43474"/>
        <dbReference type="ChEBI" id="CHEBI:176803"/>
        <dbReference type="ChEBI" id="CHEBI:176962"/>
    </reaction>
    <physiologicalReaction direction="left-to-right" evidence="18">
        <dbReference type="Rhea" id="RHEA:68025"/>
    </physiologicalReaction>
</comment>
<sequence length="195" mass="21459">MTEFKRGGIVGARLAGESVTKLASLCDASRATVSRVMSAYHQEGPTTSNRINCGRCKRKLSERDGRVLTQIVSKNSTLLFPPELALVRYRRSGMFPTFPSHPRYSFPSAHATRAAMCARFLHARLLLEAPVQALLLVWAALMGLCQVLLGQHNVSGVTLALALGYCQYSLVERCWLPIDRLQDVLLTLLGDGQDT</sequence>
<comment type="catalytic activity">
    <reaction evidence="13">
        <text>(2E)-geranyl phosphate + H2O = (2E)-geraniol + phosphate</text>
        <dbReference type="Rhea" id="RHEA:68020"/>
        <dbReference type="ChEBI" id="CHEBI:15377"/>
        <dbReference type="ChEBI" id="CHEBI:17447"/>
        <dbReference type="ChEBI" id="CHEBI:43474"/>
        <dbReference type="ChEBI" id="CHEBI:88107"/>
    </reaction>
    <physiologicalReaction direction="left-to-right" evidence="13">
        <dbReference type="Rhea" id="RHEA:68021"/>
    </physiologicalReaction>
</comment>
<evidence type="ECO:0000256" key="19">
    <source>
        <dbReference type="ARBA" id="ARBA00048331"/>
    </source>
</evidence>
<evidence type="ECO:0000256" key="16">
    <source>
        <dbReference type="ARBA" id="ARBA00040581"/>
    </source>
</evidence>
<evidence type="ECO:0000256" key="10">
    <source>
        <dbReference type="ARBA" id="ARBA00023136"/>
    </source>
</evidence>
<dbReference type="GO" id="GO:0005637">
    <property type="term" value="C:nuclear inner membrane"/>
    <property type="evidence" value="ECO:0007669"/>
    <property type="project" value="UniProtKB-SubCell"/>
</dbReference>
<comment type="catalytic activity">
    <reaction evidence="1">
        <text>1,2-dihexadecanoyl-sn-glycero-3-phosphate + H2O = 1,2-dihexadecanoyl-sn-glycerol + phosphate</text>
        <dbReference type="Rhea" id="RHEA:43236"/>
        <dbReference type="ChEBI" id="CHEBI:15377"/>
        <dbReference type="ChEBI" id="CHEBI:43474"/>
        <dbReference type="ChEBI" id="CHEBI:72859"/>
        <dbReference type="ChEBI" id="CHEBI:82929"/>
    </reaction>
    <physiologicalReaction direction="left-to-right" evidence="1">
        <dbReference type="Rhea" id="RHEA:43237"/>
    </physiologicalReaction>
</comment>
<comment type="similarity">
    <text evidence="4">Belongs to the PA-phosphatase related phosphoesterase family.</text>
</comment>
<comment type="catalytic activity">
    <reaction evidence="12">
        <text>(2E,6E)-farnesyl phosphate + H2O = (2E,6E)-farnesol + phosphate</text>
        <dbReference type="Rhea" id="RHEA:48132"/>
        <dbReference type="ChEBI" id="CHEBI:15377"/>
        <dbReference type="ChEBI" id="CHEBI:16619"/>
        <dbReference type="ChEBI" id="CHEBI:43474"/>
        <dbReference type="ChEBI" id="CHEBI:88226"/>
    </reaction>
    <physiologicalReaction direction="left-to-right" evidence="12">
        <dbReference type="Rhea" id="RHEA:48133"/>
    </physiologicalReaction>
</comment>
<evidence type="ECO:0000256" key="6">
    <source>
        <dbReference type="ARBA" id="ARBA00022801"/>
    </source>
</evidence>
<evidence type="ECO:0000256" key="22">
    <source>
        <dbReference type="ARBA" id="ARBA00049227"/>
    </source>
</evidence>
<dbReference type="Pfam" id="PF01569">
    <property type="entry name" value="PAP2"/>
    <property type="match status" value="1"/>
</dbReference>
<comment type="catalytic activity">
    <reaction evidence="21">
        <text>(2E,6E,10E)-geranylgeranyl diphosphate + H2O = (2E,6E,10E)-geranylgeranyl phosphate + phosphate + H(+)</text>
        <dbReference type="Rhea" id="RHEA:68008"/>
        <dbReference type="ChEBI" id="CHEBI:15377"/>
        <dbReference type="ChEBI" id="CHEBI:15378"/>
        <dbReference type="ChEBI" id="CHEBI:43474"/>
        <dbReference type="ChEBI" id="CHEBI:58756"/>
        <dbReference type="ChEBI" id="CHEBI:144936"/>
    </reaction>
    <physiologicalReaction direction="left-to-right" evidence="21">
        <dbReference type="Rhea" id="RHEA:68009"/>
    </physiologicalReaction>
</comment>
<dbReference type="GO" id="GO:0006629">
    <property type="term" value="P:lipid metabolic process"/>
    <property type="evidence" value="ECO:0007669"/>
    <property type="project" value="UniProtKB-KW"/>
</dbReference>
<keyword evidence="10" id="KW-0472">Membrane</keyword>
<evidence type="ECO:0000256" key="11">
    <source>
        <dbReference type="ARBA" id="ARBA00023242"/>
    </source>
</evidence>
<organism evidence="24 25">
    <name type="scientific">Astyanax mexicanus</name>
    <name type="common">Blind cave fish</name>
    <name type="synonym">Astyanax fasciatus mexicanus</name>
    <dbReference type="NCBI Taxonomy" id="7994"/>
    <lineage>
        <taxon>Eukaryota</taxon>
        <taxon>Metazoa</taxon>
        <taxon>Chordata</taxon>
        <taxon>Craniata</taxon>
        <taxon>Vertebrata</taxon>
        <taxon>Euteleostomi</taxon>
        <taxon>Actinopterygii</taxon>
        <taxon>Neopterygii</taxon>
        <taxon>Teleostei</taxon>
        <taxon>Ostariophysi</taxon>
        <taxon>Characiformes</taxon>
        <taxon>Characoidei</taxon>
        <taxon>Acestrorhamphidae</taxon>
        <taxon>Acestrorhamphinae</taxon>
        <taxon>Astyanax</taxon>
    </lineage>
</organism>
<dbReference type="InterPro" id="IPR036938">
    <property type="entry name" value="PAP2/HPO_sf"/>
</dbReference>
<dbReference type="GO" id="GO:0042392">
    <property type="term" value="F:sphingosine-1-phosphate phosphatase activity"/>
    <property type="evidence" value="ECO:0007669"/>
    <property type="project" value="TreeGrafter"/>
</dbReference>
<evidence type="ECO:0000256" key="1">
    <source>
        <dbReference type="ARBA" id="ARBA00001611"/>
    </source>
</evidence>
<evidence type="ECO:0000313" key="25">
    <source>
        <dbReference type="Proteomes" id="UP000694621"/>
    </source>
</evidence>
<evidence type="ECO:0000256" key="18">
    <source>
        <dbReference type="ARBA" id="ARBA00047907"/>
    </source>
</evidence>
<feature type="domain" description="Phosphatidic acid phosphatase type 2/haloperoxidase" evidence="23">
    <location>
        <begin position="72"/>
        <end position="167"/>
    </location>
</feature>
<comment type="catalytic activity">
    <reaction evidence="20">
        <text>(2E,6E)-farnesyl diphosphate + H2O = (2E,6E)-farnesyl phosphate + phosphate + H(+)</text>
        <dbReference type="Rhea" id="RHEA:48128"/>
        <dbReference type="ChEBI" id="CHEBI:15377"/>
        <dbReference type="ChEBI" id="CHEBI:15378"/>
        <dbReference type="ChEBI" id="CHEBI:43474"/>
        <dbReference type="ChEBI" id="CHEBI:88226"/>
        <dbReference type="ChEBI" id="CHEBI:175763"/>
    </reaction>
    <physiologicalReaction direction="left-to-right" evidence="20">
        <dbReference type="Rhea" id="RHEA:48129"/>
    </physiologicalReaction>
</comment>
<accession>A0A8B9JH37</accession>
<protein>
    <recommendedName>
        <fullName evidence="16">Polyisoprenoid diphosphate/phosphate phosphohydrolase PLPP6</fullName>
        <ecNumber evidence="15">3.6.1.68</ecNumber>
    </recommendedName>
    <alternativeName>
        <fullName evidence="17">Phospholipid phosphatase 6</fullName>
    </alternativeName>
</protein>
<keyword evidence="8" id="KW-1133">Transmembrane helix</keyword>
<evidence type="ECO:0000256" key="9">
    <source>
        <dbReference type="ARBA" id="ARBA00023098"/>
    </source>
</evidence>
<evidence type="ECO:0000256" key="15">
    <source>
        <dbReference type="ARBA" id="ARBA00038898"/>
    </source>
</evidence>
<dbReference type="SUPFAM" id="SSF46689">
    <property type="entry name" value="Homeodomain-like"/>
    <property type="match status" value="1"/>
</dbReference>
<evidence type="ECO:0000313" key="24">
    <source>
        <dbReference type="Ensembl" id="ENSAMXP00005021444.1"/>
    </source>
</evidence>
<evidence type="ECO:0000256" key="20">
    <source>
        <dbReference type="ARBA" id="ARBA00048426"/>
    </source>
</evidence>
<evidence type="ECO:0000256" key="12">
    <source>
        <dbReference type="ARBA" id="ARBA00036036"/>
    </source>
</evidence>
<dbReference type="GO" id="GO:0005789">
    <property type="term" value="C:endoplasmic reticulum membrane"/>
    <property type="evidence" value="ECO:0007669"/>
    <property type="project" value="UniProtKB-SubCell"/>
</dbReference>
<evidence type="ECO:0000256" key="17">
    <source>
        <dbReference type="ARBA" id="ARBA00042093"/>
    </source>
</evidence>
<dbReference type="PANTHER" id="PTHR14969:SF18">
    <property type="entry name" value="POLYISOPRENOID DIPHOSPHATE_PHOSPHATE PHOSPHOHYDROLASE PLPP6"/>
    <property type="match status" value="1"/>
</dbReference>
<dbReference type="AlphaFoldDB" id="A0A8B9JH37"/>
<dbReference type="SUPFAM" id="SSF48317">
    <property type="entry name" value="Acid phosphatase/Vanadium-dependent haloperoxidase"/>
    <property type="match status" value="1"/>
</dbReference>
<keyword evidence="6" id="KW-0378">Hydrolase</keyword>
<keyword evidence="11" id="KW-0539">Nucleus</keyword>
<evidence type="ECO:0000256" key="13">
    <source>
        <dbReference type="ARBA" id="ARBA00036169"/>
    </source>
</evidence>
<dbReference type="InterPro" id="IPR000326">
    <property type="entry name" value="PAP2/HPO"/>
</dbReference>
<evidence type="ECO:0000256" key="8">
    <source>
        <dbReference type="ARBA" id="ARBA00022989"/>
    </source>
</evidence>
<dbReference type="Proteomes" id="UP000694621">
    <property type="component" value="Unplaced"/>
</dbReference>